<dbReference type="PROSITE" id="PS50885">
    <property type="entry name" value="HAMP"/>
    <property type="match status" value="1"/>
</dbReference>
<evidence type="ECO:0000256" key="5">
    <source>
        <dbReference type="ARBA" id="ARBA00022679"/>
    </source>
</evidence>
<dbReference type="InterPro" id="IPR036890">
    <property type="entry name" value="HATPase_C_sf"/>
</dbReference>
<name>A0A9D2IS52_9FIRM</name>
<reference evidence="12" key="2">
    <citation type="submission" date="2021-04" db="EMBL/GenBank/DDBJ databases">
        <authorList>
            <person name="Gilroy R."/>
        </authorList>
    </citation>
    <scope>NUCLEOTIDE SEQUENCE</scope>
    <source>
        <strain evidence="12">14324</strain>
    </source>
</reference>
<proteinExistence type="predicted"/>
<evidence type="ECO:0000256" key="9">
    <source>
        <dbReference type="SAM" id="Phobius"/>
    </source>
</evidence>
<dbReference type="PROSITE" id="PS50109">
    <property type="entry name" value="HIS_KIN"/>
    <property type="match status" value="1"/>
</dbReference>
<evidence type="ECO:0000256" key="1">
    <source>
        <dbReference type="ARBA" id="ARBA00000085"/>
    </source>
</evidence>
<dbReference type="PANTHER" id="PTHR45453:SF1">
    <property type="entry name" value="PHOSPHATE REGULON SENSOR PROTEIN PHOR"/>
    <property type="match status" value="1"/>
</dbReference>
<dbReference type="Gene3D" id="6.10.340.10">
    <property type="match status" value="1"/>
</dbReference>
<keyword evidence="9" id="KW-0812">Transmembrane</keyword>
<protein>
    <recommendedName>
        <fullName evidence="3">histidine kinase</fullName>
        <ecNumber evidence="3">2.7.13.3</ecNumber>
    </recommendedName>
</protein>
<keyword evidence="9" id="KW-1133">Transmembrane helix</keyword>
<dbReference type="InterPro" id="IPR005467">
    <property type="entry name" value="His_kinase_dom"/>
</dbReference>
<dbReference type="GO" id="GO:0000155">
    <property type="term" value="F:phosphorelay sensor kinase activity"/>
    <property type="evidence" value="ECO:0007669"/>
    <property type="project" value="InterPro"/>
</dbReference>
<evidence type="ECO:0000256" key="7">
    <source>
        <dbReference type="ARBA" id="ARBA00023012"/>
    </source>
</evidence>
<dbReference type="InterPro" id="IPR003660">
    <property type="entry name" value="HAMP_dom"/>
</dbReference>
<dbReference type="FunFam" id="1.10.287.130:FF:000001">
    <property type="entry name" value="Two-component sensor histidine kinase"/>
    <property type="match status" value="1"/>
</dbReference>
<dbReference type="EMBL" id="DXBU01000003">
    <property type="protein sequence ID" value="HIZ21181.1"/>
    <property type="molecule type" value="Genomic_DNA"/>
</dbReference>
<dbReference type="SUPFAM" id="SSF47384">
    <property type="entry name" value="Homodimeric domain of signal transducing histidine kinase"/>
    <property type="match status" value="1"/>
</dbReference>
<dbReference type="SUPFAM" id="SSF55874">
    <property type="entry name" value="ATPase domain of HSP90 chaperone/DNA topoisomerase II/histidine kinase"/>
    <property type="match status" value="1"/>
</dbReference>
<evidence type="ECO:0000313" key="13">
    <source>
        <dbReference type="Proteomes" id="UP000824041"/>
    </source>
</evidence>
<evidence type="ECO:0000259" key="10">
    <source>
        <dbReference type="PROSITE" id="PS50109"/>
    </source>
</evidence>
<dbReference type="Pfam" id="PF00512">
    <property type="entry name" value="HisKA"/>
    <property type="match status" value="1"/>
</dbReference>
<evidence type="ECO:0000256" key="2">
    <source>
        <dbReference type="ARBA" id="ARBA00004370"/>
    </source>
</evidence>
<feature type="transmembrane region" description="Helical" evidence="9">
    <location>
        <begin position="200"/>
        <end position="219"/>
    </location>
</feature>
<dbReference type="SMART" id="SM00387">
    <property type="entry name" value="HATPase_c"/>
    <property type="match status" value="1"/>
</dbReference>
<dbReference type="AlphaFoldDB" id="A0A9D2IS52"/>
<reference evidence="12" key="1">
    <citation type="journal article" date="2021" name="PeerJ">
        <title>Extensive microbial diversity within the chicken gut microbiome revealed by metagenomics and culture.</title>
        <authorList>
            <person name="Gilroy R."/>
            <person name="Ravi A."/>
            <person name="Getino M."/>
            <person name="Pursley I."/>
            <person name="Horton D.L."/>
            <person name="Alikhan N.F."/>
            <person name="Baker D."/>
            <person name="Gharbi K."/>
            <person name="Hall N."/>
            <person name="Watson M."/>
            <person name="Adriaenssens E.M."/>
            <person name="Foster-Nyarko E."/>
            <person name="Jarju S."/>
            <person name="Secka A."/>
            <person name="Antonio M."/>
            <person name="Oren A."/>
            <person name="Chaudhuri R.R."/>
            <person name="La Ragione R."/>
            <person name="Hildebrand F."/>
            <person name="Pallen M.J."/>
        </authorList>
    </citation>
    <scope>NUCLEOTIDE SEQUENCE</scope>
    <source>
        <strain evidence="12">14324</strain>
    </source>
</reference>
<dbReference type="SMART" id="SM00304">
    <property type="entry name" value="HAMP"/>
    <property type="match status" value="1"/>
</dbReference>
<dbReference type="InterPro" id="IPR050351">
    <property type="entry name" value="BphY/WalK/GraS-like"/>
</dbReference>
<keyword evidence="4" id="KW-0597">Phosphoprotein</keyword>
<dbReference type="SMART" id="SM00388">
    <property type="entry name" value="HisKA"/>
    <property type="match status" value="1"/>
</dbReference>
<dbReference type="InterPro" id="IPR036097">
    <property type="entry name" value="HisK_dim/P_sf"/>
</dbReference>
<dbReference type="PRINTS" id="PR00344">
    <property type="entry name" value="BCTRLSENSOR"/>
</dbReference>
<dbReference type="Pfam" id="PF00672">
    <property type="entry name" value="HAMP"/>
    <property type="match status" value="1"/>
</dbReference>
<dbReference type="InterPro" id="IPR003661">
    <property type="entry name" value="HisK_dim/P_dom"/>
</dbReference>
<comment type="caution">
    <text evidence="12">The sequence shown here is derived from an EMBL/GenBank/DDBJ whole genome shotgun (WGS) entry which is preliminary data.</text>
</comment>
<dbReference type="GO" id="GO:0005886">
    <property type="term" value="C:plasma membrane"/>
    <property type="evidence" value="ECO:0007669"/>
    <property type="project" value="TreeGrafter"/>
</dbReference>
<dbReference type="SUPFAM" id="SSF158472">
    <property type="entry name" value="HAMP domain-like"/>
    <property type="match status" value="1"/>
</dbReference>
<evidence type="ECO:0000256" key="3">
    <source>
        <dbReference type="ARBA" id="ARBA00012438"/>
    </source>
</evidence>
<dbReference type="InterPro" id="IPR003594">
    <property type="entry name" value="HATPase_dom"/>
</dbReference>
<evidence type="ECO:0000313" key="12">
    <source>
        <dbReference type="EMBL" id="HIZ21181.1"/>
    </source>
</evidence>
<evidence type="ECO:0000256" key="8">
    <source>
        <dbReference type="SAM" id="Coils"/>
    </source>
</evidence>
<sequence>MKGQKKKEKKKRLGKHGGLHSLRGQIAVLFIGLLLLSIFTITIINALFLEGYYVAQKADVMTVASEKMTDLVEDIENSNGAYEDNSDAISDEMRKWCSRNNLTWIIITDDNEVVTYLGEMDTLSMMRNRLFGYAYELDNIKQKYEVLKKTDEYVIQQVHDRFSDTDYVESWGEIQDDNYYFLIRTPLESIRESAAISNDFYFFVGLGIILLSGLIIWIVTKRITRPISELTQLSKRMAELDFDVTYQSHAGNEIDDLGEHFNSMSRQLEETISELKSANNKLQKDIDDKIKIDQMRKEFLNNVSHELKTPIALIQGYAEGLKENISDDVESREFYCDVIMDEAGKMNKLVKNLLTLNQLESGKDETVMERFDIVSLIRGVLQSMDIMVQQKNAKVIFNETDPLYVWADEFKTEEVVTNYTSNALNHLEGECTIEFKLVRLEGRVRISVFNTGTPIPEEDIPNLWNKFYKVDKARTREYGGSGIGLSIVKAIMEDMNQEYGVQNYDNGVEFWFTLDTK</sequence>
<dbReference type="GO" id="GO:0016036">
    <property type="term" value="P:cellular response to phosphate starvation"/>
    <property type="evidence" value="ECO:0007669"/>
    <property type="project" value="TreeGrafter"/>
</dbReference>
<keyword evidence="7" id="KW-0902">Two-component regulatory system</keyword>
<keyword evidence="5" id="KW-0808">Transferase</keyword>
<feature type="coiled-coil region" evidence="8">
    <location>
        <begin position="261"/>
        <end position="292"/>
    </location>
</feature>
<dbReference type="CDD" id="cd06225">
    <property type="entry name" value="HAMP"/>
    <property type="match status" value="1"/>
</dbReference>
<comment type="catalytic activity">
    <reaction evidence="1">
        <text>ATP + protein L-histidine = ADP + protein N-phospho-L-histidine.</text>
        <dbReference type="EC" id="2.7.13.3"/>
    </reaction>
</comment>
<evidence type="ECO:0000256" key="6">
    <source>
        <dbReference type="ARBA" id="ARBA00022777"/>
    </source>
</evidence>
<dbReference type="Proteomes" id="UP000824041">
    <property type="component" value="Unassembled WGS sequence"/>
</dbReference>
<evidence type="ECO:0000256" key="4">
    <source>
        <dbReference type="ARBA" id="ARBA00022553"/>
    </source>
</evidence>
<dbReference type="GO" id="GO:0004721">
    <property type="term" value="F:phosphoprotein phosphatase activity"/>
    <property type="evidence" value="ECO:0007669"/>
    <property type="project" value="TreeGrafter"/>
</dbReference>
<feature type="transmembrane region" description="Helical" evidence="9">
    <location>
        <begin position="21"/>
        <end position="48"/>
    </location>
</feature>
<dbReference type="Gene3D" id="3.30.565.10">
    <property type="entry name" value="Histidine kinase-like ATPase, C-terminal domain"/>
    <property type="match status" value="1"/>
</dbReference>
<accession>A0A9D2IS52</accession>
<dbReference type="CDD" id="cd00082">
    <property type="entry name" value="HisKA"/>
    <property type="match status" value="1"/>
</dbReference>
<gene>
    <name evidence="12" type="ORF">IAA21_00080</name>
</gene>
<organism evidence="12 13">
    <name type="scientific">Candidatus Blautia faecigallinarum</name>
    <dbReference type="NCBI Taxonomy" id="2838488"/>
    <lineage>
        <taxon>Bacteria</taxon>
        <taxon>Bacillati</taxon>
        <taxon>Bacillota</taxon>
        <taxon>Clostridia</taxon>
        <taxon>Lachnospirales</taxon>
        <taxon>Lachnospiraceae</taxon>
        <taxon>Blautia</taxon>
    </lineage>
</organism>
<evidence type="ECO:0000259" key="11">
    <source>
        <dbReference type="PROSITE" id="PS50885"/>
    </source>
</evidence>
<keyword evidence="9" id="KW-0472">Membrane</keyword>
<dbReference type="Pfam" id="PF02518">
    <property type="entry name" value="HATPase_c"/>
    <property type="match status" value="1"/>
</dbReference>
<dbReference type="InterPro" id="IPR004358">
    <property type="entry name" value="Sig_transdc_His_kin-like_C"/>
</dbReference>
<dbReference type="EC" id="2.7.13.3" evidence="3"/>
<keyword evidence="8" id="KW-0175">Coiled coil</keyword>
<feature type="domain" description="HAMP" evidence="11">
    <location>
        <begin position="221"/>
        <end position="273"/>
    </location>
</feature>
<keyword evidence="6 12" id="KW-0418">Kinase</keyword>
<dbReference type="PANTHER" id="PTHR45453">
    <property type="entry name" value="PHOSPHATE REGULON SENSOR PROTEIN PHOR"/>
    <property type="match status" value="1"/>
</dbReference>
<feature type="domain" description="Histidine kinase" evidence="10">
    <location>
        <begin position="302"/>
        <end position="517"/>
    </location>
</feature>
<comment type="subcellular location">
    <subcellularLocation>
        <location evidence="2">Membrane</location>
    </subcellularLocation>
</comment>
<dbReference type="Gene3D" id="1.10.287.130">
    <property type="match status" value="1"/>
</dbReference>